<organism evidence="2 3">
    <name type="scientific">Nocardia vulneris</name>
    <dbReference type="NCBI Taxonomy" id="1141657"/>
    <lineage>
        <taxon>Bacteria</taxon>
        <taxon>Bacillati</taxon>
        <taxon>Actinomycetota</taxon>
        <taxon>Actinomycetes</taxon>
        <taxon>Mycobacteriales</taxon>
        <taxon>Nocardiaceae</taxon>
        <taxon>Nocardia</taxon>
    </lineage>
</organism>
<dbReference type="Proteomes" id="UP000031364">
    <property type="component" value="Unassembled WGS sequence"/>
</dbReference>
<protein>
    <recommendedName>
        <fullName evidence="1">DUF4440 domain-containing protein</fullName>
    </recommendedName>
</protein>
<dbReference type="Gene3D" id="3.10.450.50">
    <property type="match status" value="1"/>
</dbReference>
<dbReference type="NCBIfam" id="TIGR02246">
    <property type="entry name" value="SgcJ/EcaC family oxidoreductase"/>
    <property type="match status" value="1"/>
</dbReference>
<reference evidence="2 3" key="1">
    <citation type="journal article" date="2014" name="Int. J. Syst. Evol. Microbiol.">
        <title>Nocardia vulneris sp. nov., isolated from wounds of human patients in North America.</title>
        <authorList>
            <person name="Lasker B.A."/>
            <person name="Bell M."/>
            <person name="Klenk H.P."/>
            <person name="Sproer C."/>
            <person name="Schumann C."/>
            <person name="Schumann P."/>
            <person name="Brown J.M."/>
        </authorList>
    </citation>
    <scope>NUCLEOTIDE SEQUENCE [LARGE SCALE GENOMIC DNA]</scope>
    <source>
        <strain evidence="2 3">W9851</strain>
    </source>
</reference>
<evidence type="ECO:0000259" key="1">
    <source>
        <dbReference type="Pfam" id="PF14534"/>
    </source>
</evidence>
<sequence>MTDIEQARQLLDHATDLWIRHEMRAWGRLFTEDCDFITHRGVWWRSRADNVLGHEDVPETVLAQKKNYTQTVLDIRLIAPDVVLAHTEWSWPDHVLPGAAAGEDRRGLVTMVLVRRDGRWLIRAAHNTRLNGLDDFASTG</sequence>
<dbReference type="Pfam" id="PF14534">
    <property type="entry name" value="DUF4440"/>
    <property type="match status" value="1"/>
</dbReference>
<dbReference type="EMBL" id="JNFP01000013">
    <property type="protein sequence ID" value="KIA64478.1"/>
    <property type="molecule type" value="Genomic_DNA"/>
</dbReference>
<feature type="domain" description="DUF4440" evidence="1">
    <location>
        <begin position="16"/>
        <end position="122"/>
    </location>
</feature>
<dbReference type="InterPro" id="IPR011944">
    <property type="entry name" value="Steroid_delta5-4_isomerase"/>
</dbReference>
<keyword evidence="3" id="KW-1185">Reference proteome</keyword>
<name>A0ABR4ZGP9_9NOCA</name>
<proteinExistence type="predicted"/>
<dbReference type="RefSeq" id="WP_043669223.1">
    <property type="nucleotide sequence ID" value="NZ_BDCI01000029.1"/>
</dbReference>
<accession>A0ABR4ZGP9</accession>
<dbReference type="SUPFAM" id="SSF54427">
    <property type="entry name" value="NTF2-like"/>
    <property type="match status" value="1"/>
</dbReference>
<comment type="caution">
    <text evidence="2">The sequence shown here is derived from an EMBL/GenBank/DDBJ whole genome shotgun (WGS) entry which is preliminary data.</text>
</comment>
<dbReference type="InterPro" id="IPR032710">
    <property type="entry name" value="NTF2-like_dom_sf"/>
</dbReference>
<dbReference type="InterPro" id="IPR027843">
    <property type="entry name" value="DUF4440"/>
</dbReference>
<evidence type="ECO:0000313" key="3">
    <source>
        <dbReference type="Proteomes" id="UP000031364"/>
    </source>
</evidence>
<evidence type="ECO:0000313" key="2">
    <source>
        <dbReference type="EMBL" id="KIA64478.1"/>
    </source>
</evidence>
<gene>
    <name evidence="2" type="ORF">FG87_13045</name>
</gene>